<evidence type="ECO:0000313" key="4">
    <source>
        <dbReference type="EMBL" id="OGI44568.1"/>
    </source>
</evidence>
<name>A0A1F6THK8_9PROT</name>
<gene>
    <name evidence="4" type="ORF">A2V92_00980</name>
</gene>
<accession>A0A1F6THK8</accession>
<comment type="cofactor">
    <cofactor evidence="1">
        <name>Mg(2+)</name>
        <dbReference type="ChEBI" id="CHEBI:18420"/>
    </cofactor>
</comment>
<keyword evidence="2" id="KW-1133">Transmembrane helix</keyword>
<dbReference type="Pfam" id="PF04608">
    <property type="entry name" value="PgpA"/>
    <property type="match status" value="1"/>
</dbReference>
<comment type="subcellular location">
    <subcellularLocation>
        <location evidence="1">Cell inner membrane</location>
        <topology evidence="1">Multi-pass membrane protein</topology>
    </subcellularLocation>
</comment>
<keyword evidence="1" id="KW-1003">Cell membrane</keyword>
<dbReference type="EMBL" id="MFST01000043">
    <property type="protein sequence ID" value="OGI44568.1"/>
    <property type="molecule type" value="Genomic_DNA"/>
</dbReference>
<dbReference type="SUPFAM" id="SSF101307">
    <property type="entry name" value="YutG-like"/>
    <property type="match status" value="1"/>
</dbReference>
<dbReference type="InterPro" id="IPR026037">
    <property type="entry name" value="PgpA"/>
</dbReference>
<feature type="transmembrane region" description="Helical" evidence="2">
    <location>
        <begin position="143"/>
        <end position="160"/>
    </location>
</feature>
<feature type="transmembrane region" description="Helical" evidence="2">
    <location>
        <begin position="18"/>
        <end position="47"/>
    </location>
</feature>
<reference evidence="4 5" key="1">
    <citation type="journal article" date="2016" name="Nat. Commun.">
        <title>Thousands of microbial genomes shed light on interconnected biogeochemical processes in an aquifer system.</title>
        <authorList>
            <person name="Anantharaman K."/>
            <person name="Brown C.T."/>
            <person name="Hug L.A."/>
            <person name="Sharon I."/>
            <person name="Castelle C.J."/>
            <person name="Probst A.J."/>
            <person name="Thomas B.C."/>
            <person name="Singh A."/>
            <person name="Wilkins M.J."/>
            <person name="Karaoz U."/>
            <person name="Brodie E.L."/>
            <person name="Williams K.H."/>
            <person name="Hubbard S.S."/>
            <person name="Banfield J.F."/>
        </authorList>
    </citation>
    <scope>NUCLEOTIDE SEQUENCE [LARGE SCALE GENOMIC DNA]</scope>
</reference>
<keyword evidence="1" id="KW-0442">Lipid degradation</keyword>
<dbReference type="GO" id="GO:0006655">
    <property type="term" value="P:phosphatidylglycerol biosynthetic process"/>
    <property type="evidence" value="ECO:0007669"/>
    <property type="project" value="UniProtKB-UniPathway"/>
</dbReference>
<keyword evidence="1 2" id="KW-0472">Membrane</keyword>
<feature type="transmembrane region" description="Helical" evidence="2">
    <location>
        <begin position="90"/>
        <end position="114"/>
    </location>
</feature>
<keyword evidence="1" id="KW-0378">Hydrolase</keyword>
<keyword evidence="1" id="KW-0997">Cell inner membrane</keyword>
<keyword evidence="1 2" id="KW-0812">Transmembrane</keyword>
<dbReference type="PANTHER" id="PTHR36305:SF1">
    <property type="entry name" value="PHOSPHATIDYLGLYCEROPHOSPHATASE A"/>
    <property type="match status" value="1"/>
</dbReference>
<dbReference type="GO" id="GO:0046872">
    <property type="term" value="F:metal ion binding"/>
    <property type="evidence" value="ECO:0007669"/>
    <property type="project" value="UniProtKB-KW"/>
</dbReference>
<dbReference type="CDD" id="cd06971">
    <property type="entry name" value="PgpA"/>
    <property type="match status" value="1"/>
</dbReference>
<keyword evidence="1" id="KW-0443">Lipid metabolism</keyword>
<comment type="catalytic activity">
    <reaction evidence="1">
        <text>a 1,2-diacyl-sn-glycero-3-phospho-(1'-sn-glycero-3'-phosphate) + H2O = a 1,2-diacyl-sn-glycero-3-phospho-(1'-sn-glycerol) + phosphate</text>
        <dbReference type="Rhea" id="RHEA:33751"/>
        <dbReference type="ChEBI" id="CHEBI:15377"/>
        <dbReference type="ChEBI" id="CHEBI:43474"/>
        <dbReference type="ChEBI" id="CHEBI:60110"/>
        <dbReference type="ChEBI" id="CHEBI:64716"/>
        <dbReference type="EC" id="3.1.3.27"/>
    </reaction>
</comment>
<feature type="transmembrane region" description="Helical" evidence="2">
    <location>
        <begin position="53"/>
        <end position="70"/>
    </location>
</feature>
<evidence type="ECO:0000256" key="2">
    <source>
        <dbReference type="SAM" id="Phobius"/>
    </source>
</evidence>
<comment type="pathway">
    <text evidence="1">Phospholipid metabolism; phosphatidylglycerol biosynthesis; phosphatidylglycerol from CDP-diacylglycerol: step 2/2.</text>
</comment>
<dbReference type="AlphaFoldDB" id="A0A1F6THK8"/>
<protein>
    <recommendedName>
        <fullName evidence="1">Phosphatidylglycerophosphatase A</fullName>
        <ecNumber evidence="1">3.1.3.27</ecNumber>
    </recommendedName>
    <alternativeName>
        <fullName evidence="1">Phosphatidylglycerolphosphate phosphatase A</fullName>
    </alternativeName>
</protein>
<dbReference type="Proteomes" id="UP000179344">
    <property type="component" value="Unassembled WGS sequence"/>
</dbReference>
<comment type="caution">
    <text evidence="4">The sequence shown here is derived from an EMBL/GenBank/DDBJ whole genome shotgun (WGS) entry which is preliminary data.</text>
</comment>
<sequence length="162" mass="17750">MNGNNPVSWRLLRRPTHFLALGFGAGLAPVAPGTFGTLAAIPVYLLLARTGTFLYVVVVLGMFALGVWLCRETERALGVHDHPAIVWDEIVGYLVTMFLAPPGWAWVVLGFILFRLFDVWKPFPIRALEQRVRGGLGNMLDDVLAGAYACATMAALGYVYNV</sequence>
<keyword evidence="1" id="KW-0595">Phospholipid degradation</keyword>
<dbReference type="InterPro" id="IPR007686">
    <property type="entry name" value="YutG/PgpA"/>
</dbReference>
<keyword evidence="1" id="KW-0460">Magnesium</keyword>
<dbReference type="GO" id="GO:0009395">
    <property type="term" value="P:phospholipid catabolic process"/>
    <property type="evidence" value="ECO:0007669"/>
    <property type="project" value="UniProtKB-KW"/>
</dbReference>
<dbReference type="EC" id="3.1.3.27" evidence="1"/>
<keyword evidence="1" id="KW-1208">Phospholipid metabolism</keyword>
<evidence type="ECO:0000259" key="3">
    <source>
        <dbReference type="Pfam" id="PF04608"/>
    </source>
</evidence>
<dbReference type="UniPathway" id="UPA00084">
    <property type="reaction ID" value="UER00504"/>
</dbReference>
<evidence type="ECO:0000256" key="1">
    <source>
        <dbReference type="PIRNR" id="PIRNR006162"/>
    </source>
</evidence>
<keyword evidence="1" id="KW-0479">Metal-binding</keyword>
<dbReference type="PIRSF" id="PIRSF006162">
    <property type="entry name" value="PgpA"/>
    <property type="match status" value="1"/>
</dbReference>
<comment type="function">
    <text evidence="1">Lipid phosphatase which dephosphorylates phosphatidylglycerophosphate (PGP) to phosphatidylglycerol (PG).</text>
</comment>
<organism evidence="4 5">
    <name type="scientific">Candidatus Muproteobacteria bacterium RBG_16_65_31</name>
    <dbReference type="NCBI Taxonomy" id="1817759"/>
    <lineage>
        <taxon>Bacteria</taxon>
        <taxon>Pseudomonadati</taxon>
        <taxon>Pseudomonadota</taxon>
        <taxon>Candidatus Muproteobacteria</taxon>
    </lineage>
</organism>
<dbReference type="GO" id="GO:0005886">
    <property type="term" value="C:plasma membrane"/>
    <property type="evidence" value="ECO:0007669"/>
    <property type="project" value="UniProtKB-SubCell"/>
</dbReference>
<dbReference type="PANTHER" id="PTHR36305">
    <property type="entry name" value="PHOSPHATIDYLGLYCEROPHOSPHATASE A"/>
    <property type="match status" value="1"/>
</dbReference>
<feature type="domain" description="YutG/PgpA" evidence="3">
    <location>
        <begin position="19"/>
        <end position="155"/>
    </location>
</feature>
<dbReference type="GO" id="GO:0008962">
    <property type="term" value="F:phosphatidylglycerophosphatase activity"/>
    <property type="evidence" value="ECO:0007669"/>
    <property type="project" value="UniProtKB-EC"/>
</dbReference>
<evidence type="ECO:0000313" key="5">
    <source>
        <dbReference type="Proteomes" id="UP000179344"/>
    </source>
</evidence>
<proteinExistence type="predicted"/>
<dbReference type="InterPro" id="IPR036681">
    <property type="entry name" value="PgpA-like_sf"/>
</dbReference>